<dbReference type="Proteomes" id="UP000331127">
    <property type="component" value="Unassembled WGS sequence"/>
</dbReference>
<evidence type="ECO:0000256" key="1">
    <source>
        <dbReference type="SAM" id="Phobius"/>
    </source>
</evidence>
<dbReference type="Pfam" id="PF22738">
    <property type="entry name" value="NNH7"/>
    <property type="match status" value="1"/>
</dbReference>
<dbReference type="SUPFAM" id="SSF52540">
    <property type="entry name" value="P-loop containing nucleoside triphosphate hydrolases"/>
    <property type="match status" value="1"/>
</dbReference>
<feature type="domain" description="AAA+ ATPase" evidence="2">
    <location>
        <begin position="333"/>
        <end position="474"/>
    </location>
</feature>
<protein>
    <recommendedName>
        <fullName evidence="2">AAA+ ATPase domain-containing protein</fullName>
    </recommendedName>
</protein>
<organism evidence="3 4">
    <name type="scientific">Acrocarpospora macrocephala</name>
    <dbReference type="NCBI Taxonomy" id="150177"/>
    <lineage>
        <taxon>Bacteria</taxon>
        <taxon>Bacillati</taxon>
        <taxon>Actinomycetota</taxon>
        <taxon>Actinomycetes</taxon>
        <taxon>Streptosporangiales</taxon>
        <taxon>Streptosporangiaceae</taxon>
        <taxon>Acrocarpospora</taxon>
    </lineage>
</organism>
<dbReference type="AlphaFoldDB" id="A0A5M3WWF9"/>
<accession>A0A5M3WWF9</accession>
<name>A0A5M3WWF9_9ACTN</name>
<keyword evidence="1" id="KW-0812">Transmembrane</keyword>
<dbReference type="EMBL" id="BLAE01000031">
    <property type="protein sequence ID" value="GES11641.1"/>
    <property type="molecule type" value="Genomic_DNA"/>
</dbReference>
<keyword evidence="1" id="KW-0472">Membrane</keyword>
<reference evidence="3 4" key="1">
    <citation type="submission" date="2019-10" db="EMBL/GenBank/DDBJ databases">
        <title>Whole genome shotgun sequence of Acrocarpospora macrocephala NBRC 16266.</title>
        <authorList>
            <person name="Ichikawa N."/>
            <person name="Kimura A."/>
            <person name="Kitahashi Y."/>
            <person name="Komaki H."/>
            <person name="Oguchi A."/>
        </authorList>
    </citation>
    <scope>NUCLEOTIDE SEQUENCE [LARGE SCALE GENOMIC DNA]</scope>
    <source>
        <strain evidence="3 4">NBRC 16266</strain>
    </source>
</reference>
<evidence type="ECO:0000313" key="3">
    <source>
        <dbReference type="EMBL" id="GES11641.1"/>
    </source>
</evidence>
<dbReference type="SMART" id="SM00382">
    <property type="entry name" value="AAA"/>
    <property type="match status" value="1"/>
</dbReference>
<evidence type="ECO:0000259" key="2">
    <source>
        <dbReference type="SMART" id="SM00382"/>
    </source>
</evidence>
<sequence length="1123" mass="124863">MTMQFSYGEAVRVLGGETRTLQALDRAFGGLLLGAAMIPGTSGVALSLFDAKTEAVRLGHQLIGSLREKVTGTSRYTRTERLHAAHTIIITTAFFEALDDIEVPFSLKRLDLTYAEKSAIFSAGKPRRAALRFPLESSDGIPMSEIAAGILFRRQHKAYSLACDSLIAFIAGLAVWEELNSTEKDRAQREIYRLPRFAADRYEQMYRQLAIEFPEFAFWAYQREHHETQEQIRHGLGGLNSMLAAITSGRVPPPQLRSILALNHAALARPISPTKDRPGNLALPTLADGYVNPRFRVITGQEDLSLEESWAAEPIRDDLQQMLAGFVTSMAATRSPLLVLGQPGVGKSVLTQVLAARLPAGDFLPIRVPLRQVPADAGIQEQIEAAIRVATGETLNWPELSRSADGALPIVLLDGLDELLQATGVNRADYLVQAAEFQTREAELGRPVAVIVTTRTAVADRCRLPGGTVAVKLEPFSDDQVKLWIDTWNSTNATHFASTGREPLAYDDVLAHRELAEQPLLLLMLALYDADSATGPTPTSKGALHEASGLSLGELYERLLHGFAAREVDKHEPSLSPARREAAIERELLRLSVAAFAMFNRGQQWVTHDDLDRDLTALIPDPPTPGVGFQRPLTAAQTVIGRFFFMHQALALQDSNELSTYEFLHATFGEYLIARLVRDLLREGAAREIHDHEGILGGIFSPRPDRRPLGALLSFAVLSVRASIPEFLINISEPGENLRPFLQHQFQEIYFGTELTRSNYEPMALSAIQRIARQTANLVLLTTVLTGPVTAAELFGPDAEAVWRWQHLVDLWRAGMHHDEWPSMVSALGIARSWDGDRRVLTVYWTGSHQVLPVSYRSKVGELQTTRDVIWETQDPLAWAHNKPPTADPRQWRALPAHTMLDTGAGRSVNAEIFTPIFHSMPYAVTSIASTSDGASTSLFTAFNDLRLPDKQIYPVDHPPLTEAYARVFEMISRIGRLPREHFLREVLIRLFEDLRNLTAPEASALLIQALPLVSLDPIIVGEGDYLVTCALYLVARDRDYLELLGRVLYELPLPGWLYLEAAVTLMELDVDPSEVPATAFDVVRRLRADELIGIEREHPHLFHRARRIIRADGGRYRLVWPT</sequence>
<dbReference type="OrthoDB" id="419933at2"/>
<keyword evidence="4" id="KW-1185">Reference proteome</keyword>
<evidence type="ECO:0000313" key="4">
    <source>
        <dbReference type="Proteomes" id="UP000331127"/>
    </source>
</evidence>
<proteinExistence type="predicted"/>
<dbReference type="InterPro" id="IPR054567">
    <property type="entry name" value="NNH7"/>
</dbReference>
<dbReference type="Gene3D" id="3.40.50.300">
    <property type="entry name" value="P-loop containing nucleotide triphosphate hydrolases"/>
    <property type="match status" value="1"/>
</dbReference>
<dbReference type="InterPro" id="IPR003593">
    <property type="entry name" value="AAA+_ATPase"/>
</dbReference>
<feature type="transmembrane region" description="Helical" evidence="1">
    <location>
        <begin position="27"/>
        <end position="49"/>
    </location>
</feature>
<keyword evidence="1" id="KW-1133">Transmembrane helix</keyword>
<comment type="caution">
    <text evidence="3">The sequence shown here is derived from an EMBL/GenBank/DDBJ whole genome shotgun (WGS) entry which is preliminary data.</text>
</comment>
<dbReference type="InterPro" id="IPR027417">
    <property type="entry name" value="P-loop_NTPase"/>
</dbReference>
<gene>
    <name evidence="3" type="ORF">Amac_052380</name>
</gene>